<dbReference type="Pfam" id="PF01609">
    <property type="entry name" value="DDE_Tnp_1"/>
    <property type="match status" value="1"/>
</dbReference>
<dbReference type="InterPro" id="IPR012337">
    <property type="entry name" value="RNaseH-like_sf"/>
</dbReference>
<keyword evidence="3" id="KW-1185">Reference proteome</keyword>
<name>A0ABW5J2Z0_9BACT</name>
<gene>
    <name evidence="2" type="ORF">ACFSR2_01305</name>
</gene>
<reference evidence="3" key="1">
    <citation type="journal article" date="2019" name="Int. J. Syst. Evol. Microbiol.">
        <title>The Global Catalogue of Microorganisms (GCM) 10K type strain sequencing project: providing services to taxonomists for standard genome sequencing and annotation.</title>
        <authorList>
            <consortium name="The Broad Institute Genomics Platform"/>
            <consortium name="The Broad Institute Genome Sequencing Center for Infectious Disease"/>
            <person name="Wu L."/>
            <person name="Ma J."/>
        </authorList>
    </citation>
    <scope>NUCLEOTIDE SEQUENCE [LARGE SCALE GENOMIC DNA]</scope>
    <source>
        <strain evidence="3">KCTC 52344</strain>
    </source>
</reference>
<dbReference type="SUPFAM" id="SSF53098">
    <property type="entry name" value="Ribonuclease H-like"/>
    <property type="match status" value="1"/>
</dbReference>
<proteinExistence type="predicted"/>
<evidence type="ECO:0000313" key="2">
    <source>
        <dbReference type="EMBL" id="MFD2519499.1"/>
    </source>
</evidence>
<protein>
    <submittedName>
        <fullName evidence="2">Transposase</fullName>
    </submittedName>
</protein>
<evidence type="ECO:0000313" key="3">
    <source>
        <dbReference type="Proteomes" id="UP001597510"/>
    </source>
</evidence>
<feature type="domain" description="Transposase IS4-like" evidence="1">
    <location>
        <begin position="87"/>
        <end position="296"/>
    </location>
</feature>
<dbReference type="EMBL" id="JBHULC010000002">
    <property type="protein sequence ID" value="MFD2519499.1"/>
    <property type="molecule type" value="Genomic_DNA"/>
</dbReference>
<dbReference type="Proteomes" id="UP001597510">
    <property type="component" value="Unassembled WGS sequence"/>
</dbReference>
<accession>A0ABW5J2Z0</accession>
<organism evidence="2 3">
    <name type="scientific">Emticicia soli</name>
    <dbReference type="NCBI Taxonomy" id="2027878"/>
    <lineage>
        <taxon>Bacteria</taxon>
        <taxon>Pseudomonadati</taxon>
        <taxon>Bacteroidota</taxon>
        <taxon>Cytophagia</taxon>
        <taxon>Cytophagales</taxon>
        <taxon>Leadbetterellaceae</taxon>
        <taxon>Emticicia</taxon>
    </lineage>
</organism>
<dbReference type="InterPro" id="IPR002559">
    <property type="entry name" value="Transposase_11"/>
</dbReference>
<dbReference type="RefSeq" id="WP_340240876.1">
    <property type="nucleotide sequence ID" value="NZ_JBBEWC010000039.1"/>
</dbReference>
<sequence>MLTKKQYVEYLLSTPLNYTCTNLANHLDNVSHDSICDFLKRERFTSRQLWELTKPYVNKQDDTESYLICDDSVQDKRYSRFIELVKKQYSGNEHGTVKGIGLVNMIHSSGKDGDFYPIDYRIYSPDSDGKTKNDHFQEMFLRTIADKSLKARTILFDSWYSSVDNLKLIHRNDWTFFTTLKSNRMVSISKEQGYIHLDTIEWSEKMLQVGIMVKLKEIPFLVKLFKIVSPDGHIDWVITNSPDDNLWADDVKESNAVRWQVEEFHRAYKQLTGSEKCQCRAARSQRNHLACCYHAWLSLKIKAKELNQSLYQVRNGLFADFLKSQLRKPQISAA</sequence>
<comment type="caution">
    <text evidence="2">The sequence shown here is derived from an EMBL/GenBank/DDBJ whole genome shotgun (WGS) entry which is preliminary data.</text>
</comment>
<evidence type="ECO:0000259" key="1">
    <source>
        <dbReference type="Pfam" id="PF01609"/>
    </source>
</evidence>